<reference evidence="9" key="1">
    <citation type="journal article" date="2010" name="PLoS ONE">
        <title>Characterization of a New SCCmec Element in Staphylococcus cohnii.</title>
        <authorList>
            <person name="Zong Z."/>
            <person name="Lu X."/>
        </authorList>
    </citation>
    <scope>NUCLEOTIDE SEQUENCE</scope>
    <source>
        <strain evidence="9">WC28</strain>
    </source>
</reference>
<dbReference type="EMBL" id="GU370073">
    <property type="protein sequence ID" value="ADW95357.1"/>
    <property type="molecule type" value="Genomic_DNA"/>
</dbReference>
<feature type="transmembrane region" description="Helical" evidence="7">
    <location>
        <begin position="52"/>
        <end position="75"/>
    </location>
</feature>
<evidence type="ECO:0000256" key="6">
    <source>
        <dbReference type="ARBA" id="ARBA00023136"/>
    </source>
</evidence>
<feature type="transmembrane region" description="Helical" evidence="7">
    <location>
        <begin position="288"/>
        <end position="307"/>
    </location>
</feature>
<evidence type="ECO:0000256" key="5">
    <source>
        <dbReference type="ARBA" id="ARBA00022989"/>
    </source>
</evidence>
<keyword evidence="3" id="KW-1003">Cell membrane</keyword>
<keyword evidence="5 7" id="KW-1133">Transmembrane helix</keyword>
<dbReference type="InterPro" id="IPR020846">
    <property type="entry name" value="MFS_dom"/>
</dbReference>
<dbReference type="InterPro" id="IPR050189">
    <property type="entry name" value="MFS_Efflux_Transporters"/>
</dbReference>
<reference evidence="9" key="2">
    <citation type="submission" date="2011-02" db="EMBL/GenBank/DDBJ databases">
        <authorList>
            <person name="Zong Z."/>
        </authorList>
    </citation>
    <scope>NUCLEOTIDE SEQUENCE</scope>
    <source>
        <strain evidence="9">WC28</strain>
    </source>
</reference>
<dbReference type="GO" id="GO:0005886">
    <property type="term" value="C:plasma membrane"/>
    <property type="evidence" value="ECO:0007669"/>
    <property type="project" value="UniProtKB-SubCell"/>
</dbReference>
<organism evidence="9">
    <name type="scientific">Staphylococcus cohnii</name>
    <dbReference type="NCBI Taxonomy" id="29382"/>
    <lineage>
        <taxon>Bacteria</taxon>
        <taxon>Bacillati</taxon>
        <taxon>Bacillota</taxon>
        <taxon>Bacilli</taxon>
        <taxon>Bacillales</taxon>
        <taxon>Staphylococcaceae</taxon>
        <taxon>Staphylococcus</taxon>
        <taxon>Staphylococcus cohnii species complex</taxon>
    </lineage>
</organism>
<comment type="subcellular location">
    <subcellularLocation>
        <location evidence="1">Cell membrane</location>
        <topology evidence="1">Multi-pass membrane protein</topology>
    </subcellularLocation>
</comment>
<keyword evidence="4 7" id="KW-0812">Transmembrane</keyword>
<feature type="transmembrane region" description="Helical" evidence="7">
    <location>
        <begin position="20"/>
        <end position="40"/>
    </location>
</feature>
<feature type="transmembrane region" description="Helical" evidence="7">
    <location>
        <begin position="345"/>
        <end position="368"/>
    </location>
</feature>
<name>F4YAJ9_9STAP</name>
<evidence type="ECO:0000256" key="4">
    <source>
        <dbReference type="ARBA" id="ARBA00022692"/>
    </source>
</evidence>
<dbReference type="PROSITE" id="PS50850">
    <property type="entry name" value="MFS"/>
    <property type="match status" value="1"/>
</dbReference>
<dbReference type="PANTHER" id="PTHR43124">
    <property type="entry name" value="PURINE EFFLUX PUMP PBUE"/>
    <property type="match status" value="1"/>
</dbReference>
<evidence type="ECO:0000259" key="8">
    <source>
        <dbReference type="PROSITE" id="PS50850"/>
    </source>
</evidence>
<dbReference type="InterPro" id="IPR011701">
    <property type="entry name" value="MFS"/>
</dbReference>
<evidence type="ECO:0000256" key="7">
    <source>
        <dbReference type="SAM" id="Phobius"/>
    </source>
</evidence>
<feature type="transmembrane region" description="Helical" evidence="7">
    <location>
        <begin position="112"/>
        <end position="131"/>
    </location>
</feature>
<evidence type="ECO:0000256" key="1">
    <source>
        <dbReference type="ARBA" id="ARBA00004651"/>
    </source>
</evidence>
<evidence type="ECO:0000313" key="9">
    <source>
        <dbReference type="EMBL" id="ADW95357.1"/>
    </source>
</evidence>
<feature type="transmembrane region" description="Helical" evidence="7">
    <location>
        <begin position="374"/>
        <end position="395"/>
    </location>
</feature>
<feature type="transmembrane region" description="Helical" evidence="7">
    <location>
        <begin position="143"/>
        <end position="161"/>
    </location>
</feature>
<evidence type="ECO:0000256" key="2">
    <source>
        <dbReference type="ARBA" id="ARBA00022448"/>
    </source>
</evidence>
<protein>
    <submittedName>
        <fullName evidence="9">Major facilitator superfamily protein</fullName>
    </submittedName>
</protein>
<evidence type="ECO:0000256" key="3">
    <source>
        <dbReference type="ARBA" id="ARBA00022475"/>
    </source>
</evidence>
<dbReference type="InterPro" id="IPR036259">
    <property type="entry name" value="MFS_trans_sf"/>
</dbReference>
<feature type="domain" description="Major facilitator superfamily (MFS) profile" evidence="8">
    <location>
        <begin position="21"/>
        <end position="400"/>
    </location>
</feature>
<feature type="transmembrane region" description="Helical" evidence="7">
    <location>
        <begin position="224"/>
        <end position="244"/>
    </location>
</feature>
<proteinExistence type="predicted"/>
<dbReference type="PANTHER" id="PTHR43124:SF3">
    <property type="entry name" value="CHLORAMPHENICOL EFFLUX PUMP RV0191"/>
    <property type="match status" value="1"/>
</dbReference>
<dbReference type="GO" id="GO:0022857">
    <property type="term" value="F:transmembrane transporter activity"/>
    <property type="evidence" value="ECO:0007669"/>
    <property type="project" value="InterPro"/>
</dbReference>
<dbReference type="CDD" id="cd17324">
    <property type="entry name" value="MFS_NepI_like"/>
    <property type="match status" value="1"/>
</dbReference>
<feature type="transmembrane region" description="Helical" evidence="7">
    <location>
        <begin position="313"/>
        <end position="333"/>
    </location>
</feature>
<dbReference type="SUPFAM" id="SSF103473">
    <property type="entry name" value="MFS general substrate transporter"/>
    <property type="match status" value="1"/>
</dbReference>
<keyword evidence="6 7" id="KW-0472">Membrane</keyword>
<feature type="transmembrane region" description="Helical" evidence="7">
    <location>
        <begin position="173"/>
        <end position="192"/>
    </location>
</feature>
<dbReference type="Gene3D" id="1.20.1250.20">
    <property type="entry name" value="MFS general substrate transporter like domains"/>
    <property type="match status" value="2"/>
</dbReference>
<accession>F4YAJ9</accession>
<feature type="transmembrane region" description="Helical" evidence="7">
    <location>
        <begin position="259"/>
        <end position="276"/>
    </location>
</feature>
<sequence>MEAIHFQGVIRMEASKNYNIITFVLFISGILIMFNLYTAIPITEHLANDFGISQSVAAMNGVVFSVTYSISCLFYGTISEKFGRIRVILLSLIGLIIVCFLIGFVTSFNTLLILRGLQGIFAAAFSPIAITYTTETYPLKKRLTAVSFISTSFMLSGILGQNFSEILISQFDWHIIFFILSSLYICLAIIIFRNVPESPVKNSDVQILKYFSNFKDFAKNRKVLICYFISLTLLTTFISMYAVINEFILSDSIHGDNHTAFLVKLFGVFGMISSLMSGRISSRYGVKFVLNIALGVCGVTLILMPFAHNILLITFLSICFVAGIAFAVPLVIAKVNMVVYGNRGFFLSVNTFILFLGTAIAPILSIYLTSLNNFTSMFVIISSIAFLAFLASLFLPSDQQTTY</sequence>
<dbReference type="AlphaFoldDB" id="F4YAJ9"/>
<feature type="transmembrane region" description="Helical" evidence="7">
    <location>
        <begin position="87"/>
        <end position="106"/>
    </location>
</feature>
<keyword evidence="2" id="KW-0813">Transport</keyword>
<dbReference type="Pfam" id="PF07690">
    <property type="entry name" value="MFS_1"/>
    <property type="match status" value="1"/>
</dbReference>